<name>A0AAE9MDW4_9GAMM</name>
<dbReference type="Gene3D" id="2.40.30.10">
    <property type="entry name" value="Translation factors"/>
    <property type="match status" value="1"/>
</dbReference>
<dbReference type="InterPro" id="IPR017927">
    <property type="entry name" value="FAD-bd_FR_type"/>
</dbReference>
<dbReference type="AlphaFoldDB" id="A0AAE9MDW4"/>
<evidence type="ECO:0000259" key="1">
    <source>
        <dbReference type="PROSITE" id="PS51384"/>
    </source>
</evidence>
<dbReference type="PANTHER" id="PTHR47354:SF5">
    <property type="entry name" value="PROTEIN RFBI"/>
    <property type="match status" value="1"/>
</dbReference>
<dbReference type="RefSeq" id="WP_252994454.1">
    <property type="nucleotide sequence ID" value="NZ_CP099717.1"/>
</dbReference>
<dbReference type="PROSITE" id="PS51384">
    <property type="entry name" value="FAD_FR"/>
    <property type="match status" value="1"/>
</dbReference>
<dbReference type="InterPro" id="IPR001433">
    <property type="entry name" value="OxRdtase_FAD/NAD-bd"/>
</dbReference>
<sequence>MAEYRVRLVARHPLAEGTMAFHFEKPEGFDHKPGQALDLSLPGHQDNPRSPDVCHTFSIVSAPHEDELLVATRMRDSTFKRALGALPIDSKLQINGPFGSLTLHKQPERAGVLIAGGIGITPFMSMLRHAAKQQTPQDLLLLYSNRRPEDAAFLAELQRLERLNPRFRLLATMTDMAHSAQPWQGETHVIDSPWLKQAITGLANPVCYVSGPPLMVEAICQALTAAGMDEENVRSESFYGY</sequence>
<evidence type="ECO:0000313" key="3">
    <source>
        <dbReference type="Proteomes" id="UP001056890"/>
    </source>
</evidence>
<dbReference type="Gene3D" id="3.40.50.80">
    <property type="entry name" value="Nucleotide-binding domain of ferredoxin-NADP reductase (FNR) module"/>
    <property type="match status" value="1"/>
</dbReference>
<keyword evidence="3" id="KW-1185">Reference proteome</keyword>
<dbReference type="PRINTS" id="PR00410">
    <property type="entry name" value="PHEHYDRXLASE"/>
</dbReference>
<organism evidence="2 3">
    <name type="scientific">Aeromonas encheleia</name>
    <dbReference type="NCBI Taxonomy" id="73010"/>
    <lineage>
        <taxon>Bacteria</taxon>
        <taxon>Pseudomonadati</taxon>
        <taxon>Pseudomonadota</taxon>
        <taxon>Gammaproteobacteria</taxon>
        <taxon>Aeromonadales</taxon>
        <taxon>Aeromonadaceae</taxon>
        <taxon>Aeromonas</taxon>
    </lineage>
</organism>
<reference evidence="2" key="1">
    <citation type="submission" date="2022-06" db="EMBL/GenBank/DDBJ databases">
        <title>Complete Genome of Aeromonas sp. Strain SOD01 Isolated from an Urban Freshwater Stream.</title>
        <authorList>
            <person name="Williams L.E."/>
            <person name="Brysgel T."/>
            <person name="Capestro E.M."/>
            <person name="Foltz G.V."/>
            <person name="Gardner A.E."/>
            <person name="Ingrassia J."/>
            <person name="Peterson E."/>
            <person name="Arruda J."/>
            <person name="Flaherty I."/>
            <person name="Hunt M."/>
            <person name="Pappas G."/>
            <person name="Ramsaran S."/>
            <person name="Rocha M."/>
        </authorList>
    </citation>
    <scope>NUCLEOTIDE SEQUENCE</scope>
    <source>
        <strain evidence="2">SOD01</strain>
    </source>
</reference>
<protein>
    <submittedName>
        <fullName evidence="2">FAD-dependent oxidoreductase</fullName>
    </submittedName>
</protein>
<dbReference type="Proteomes" id="UP001056890">
    <property type="component" value="Chromosome"/>
</dbReference>
<dbReference type="InterPro" id="IPR017938">
    <property type="entry name" value="Riboflavin_synthase-like_b-brl"/>
</dbReference>
<feature type="domain" description="FAD-binding FR-type" evidence="1">
    <location>
        <begin position="1"/>
        <end position="104"/>
    </location>
</feature>
<dbReference type="CDD" id="cd00322">
    <property type="entry name" value="FNR_like"/>
    <property type="match status" value="1"/>
</dbReference>
<dbReference type="Pfam" id="PF00175">
    <property type="entry name" value="NAD_binding_1"/>
    <property type="match status" value="1"/>
</dbReference>
<dbReference type="GO" id="GO:0016491">
    <property type="term" value="F:oxidoreductase activity"/>
    <property type="evidence" value="ECO:0007669"/>
    <property type="project" value="InterPro"/>
</dbReference>
<proteinExistence type="predicted"/>
<dbReference type="InterPro" id="IPR039261">
    <property type="entry name" value="FNR_nucleotide-bd"/>
</dbReference>
<gene>
    <name evidence="2" type="ORF">NHF51_11420</name>
</gene>
<dbReference type="SUPFAM" id="SSF52343">
    <property type="entry name" value="Ferredoxin reductase-like, C-terminal NADP-linked domain"/>
    <property type="match status" value="1"/>
</dbReference>
<accession>A0AAE9MDW4</accession>
<evidence type="ECO:0000313" key="2">
    <source>
        <dbReference type="EMBL" id="USV55978.1"/>
    </source>
</evidence>
<dbReference type="InterPro" id="IPR050415">
    <property type="entry name" value="MRET"/>
</dbReference>
<dbReference type="SUPFAM" id="SSF63380">
    <property type="entry name" value="Riboflavin synthase domain-like"/>
    <property type="match status" value="1"/>
</dbReference>
<dbReference type="PANTHER" id="PTHR47354">
    <property type="entry name" value="NADH OXIDOREDUCTASE HCR"/>
    <property type="match status" value="1"/>
</dbReference>
<dbReference type="EMBL" id="CP099717">
    <property type="protein sequence ID" value="USV55978.1"/>
    <property type="molecule type" value="Genomic_DNA"/>
</dbReference>